<dbReference type="PANTHER" id="PTHR30572">
    <property type="entry name" value="MEMBRANE COMPONENT OF TRANSPORTER-RELATED"/>
    <property type="match status" value="1"/>
</dbReference>
<accession>A0AAV3UHK5</accession>
<dbReference type="GO" id="GO:0022857">
    <property type="term" value="F:transmembrane transporter activity"/>
    <property type="evidence" value="ECO:0007669"/>
    <property type="project" value="TreeGrafter"/>
</dbReference>
<evidence type="ECO:0000256" key="6">
    <source>
        <dbReference type="ARBA" id="ARBA00038076"/>
    </source>
</evidence>
<evidence type="ECO:0000259" key="8">
    <source>
        <dbReference type="Pfam" id="PF02687"/>
    </source>
</evidence>
<organism evidence="9 10">
    <name type="scientific">Haladaptatus pallidirubidus</name>
    <dbReference type="NCBI Taxonomy" id="1008152"/>
    <lineage>
        <taxon>Archaea</taxon>
        <taxon>Methanobacteriati</taxon>
        <taxon>Methanobacteriota</taxon>
        <taxon>Stenosarchaea group</taxon>
        <taxon>Halobacteria</taxon>
        <taxon>Halobacteriales</taxon>
        <taxon>Haladaptataceae</taxon>
        <taxon>Haladaptatus</taxon>
    </lineage>
</organism>
<evidence type="ECO:0000256" key="5">
    <source>
        <dbReference type="ARBA" id="ARBA00023136"/>
    </source>
</evidence>
<dbReference type="InterPro" id="IPR050250">
    <property type="entry name" value="Macrolide_Exporter_MacB"/>
</dbReference>
<dbReference type="EMBL" id="BAABKX010000008">
    <property type="protein sequence ID" value="GAA5050478.1"/>
    <property type="molecule type" value="Genomic_DNA"/>
</dbReference>
<keyword evidence="10" id="KW-1185">Reference proteome</keyword>
<evidence type="ECO:0000256" key="4">
    <source>
        <dbReference type="ARBA" id="ARBA00022989"/>
    </source>
</evidence>
<comment type="subcellular location">
    <subcellularLocation>
        <location evidence="1">Cell membrane</location>
        <topology evidence="1">Multi-pass membrane protein</topology>
    </subcellularLocation>
</comment>
<feature type="transmembrane region" description="Helical" evidence="7">
    <location>
        <begin position="171"/>
        <end position="194"/>
    </location>
</feature>
<dbReference type="PANTHER" id="PTHR30572:SF4">
    <property type="entry name" value="ABC TRANSPORTER PERMEASE YTRF"/>
    <property type="match status" value="1"/>
</dbReference>
<evidence type="ECO:0000256" key="7">
    <source>
        <dbReference type="SAM" id="Phobius"/>
    </source>
</evidence>
<keyword evidence="4 7" id="KW-1133">Transmembrane helix</keyword>
<dbReference type="Pfam" id="PF02687">
    <property type="entry name" value="FtsX"/>
    <property type="match status" value="1"/>
</dbReference>
<dbReference type="InterPro" id="IPR003838">
    <property type="entry name" value="ABC3_permease_C"/>
</dbReference>
<reference evidence="9 10" key="1">
    <citation type="journal article" date="2019" name="Int. J. Syst. Evol. Microbiol.">
        <title>The Global Catalogue of Microorganisms (GCM) 10K type strain sequencing project: providing services to taxonomists for standard genome sequencing and annotation.</title>
        <authorList>
            <consortium name="The Broad Institute Genomics Platform"/>
            <consortium name="The Broad Institute Genome Sequencing Center for Infectious Disease"/>
            <person name="Wu L."/>
            <person name="Ma J."/>
        </authorList>
    </citation>
    <scope>NUCLEOTIDE SEQUENCE [LARGE SCALE GENOMIC DNA]</scope>
    <source>
        <strain evidence="9 10">JCM 17504</strain>
    </source>
</reference>
<keyword evidence="2" id="KW-1003">Cell membrane</keyword>
<feature type="transmembrane region" description="Helical" evidence="7">
    <location>
        <begin position="73"/>
        <end position="95"/>
    </location>
</feature>
<dbReference type="Proteomes" id="UP001501729">
    <property type="component" value="Unassembled WGS sequence"/>
</dbReference>
<evidence type="ECO:0000256" key="1">
    <source>
        <dbReference type="ARBA" id="ARBA00004651"/>
    </source>
</evidence>
<proteinExistence type="inferred from homology"/>
<name>A0AAV3UHK5_9EURY</name>
<evidence type="ECO:0000313" key="9">
    <source>
        <dbReference type="EMBL" id="GAA5050478.1"/>
    </source>
</evidence>
<dbReference type="GO" id="GO:0005886">
    <property type="term" value="C:plasma membrane"/>
    <property type="evidence" value="ECO:0007669"/>
    <property type="project" value="UniProtKB-SubCell"/>
</dbReference>
<keyword evidence="5 7" id="KW-0472">Membrane</keyword>
<feature type="transmembrane region" description="Helical" evidence="7">
    <location>
        <begin position="129"/>
        <end position="151"/>
    </location>
</feature>
<feature type="domain" description="ABC3 transporter permease C-terminal" evidence="8">
    <location>
        <begin position="77"/>
        <end position="190"/>
    </location>
</feature>
<keyword evidence="3 7" id="KW-0812">Transmembrane</keyword>
<comment type="caution">
    <text evidence="9">The sequence shown here is derived from an EMBL/GenBank/DDBJ whole genome shotgun (WGS) entry which is preliminary data.</text>
</comment>
<dbReference type="AlphaFoldDB" id="A0AAV3UHK5"/>
<protein>
    <recommendedName>
        <fullName evidence="8">ABC3 transporter permease C-terminal domain-containing protein</fullName>
    </recommendedName>
</protein>
<comment type="similarity">
    <text evidence="6">Belongs to the ABC-4 integral membrane protein family.</text>
</comment>
<gene>
    <name evidence="9" type="ORF">GCM10025751_24610</name>
</gene>
<evidence type="ECO:0000256" key="3">
    <source>
        <dbReference type="ARBA" id="ARBA00022692"/>
    </source>
</evidence>
<evidence type="ECO:0000313" key="10">
    <source>
        <dbReference type="Proteomes" id="UP001501729"/>
    </source>
</evidence>
<evidence type="ECO:0000256" key="2">
    <source>
        <dbReference type="ARBA" id="ARBA00022475"/>
    </source>
</evidence>
<sequence>MAKLSAELGDSTEKTLPGKYSVQVISGSQQLAADTYTVHGDDRLFSTLAQDTEYTSGSGLEQAIQGVFGNFNLLLLAMSVLAGMTAIGGTTATFAQAVHARRRALGVYRATGATRWQVLRPLIVDVFRISIPAISIALVVVLTIVRLLSYFELFTIFGFRLSTQIPFSTLFLAVGGALVLMCLSAIIAAVPYLLAQPATVQKGIGSQTIDTAGNETNSSQDAKVQFND</sequence>